<dbReference type="Proteomes" id="UP000059680">
    <property type="component" value="Chromosome 3"/>
</dbReference>
<keyword evidence="3" id="KW-1185">Reference proteome</keyword>
<sequence length="116" mass="12669">MSYLCAPNACPHSVSTALPIPSYRAVGEHLDAVIAEGGGGELEVAEVAGEDLRGHGHEVVDHVHHHRRRRNPRQEAELDGRRRPRAAGERHRRVRQDALQPPRRAVGRAAVAYAAG</sequence>
<reference evidence="3" key="1">
    <citation type="journal article" date="2005" name="Nature">
        <title>The map-based sequence of the rice genome.</title>
        <authorList>
            <consortium name="International rice genome sequencing project (IRGSP)"/>
            <person name="Matsumoto T."/>
            <person name="Wu J."/>
            <person name="Kanamori H."/>
            <person name="Katayose Y."/>
            <person name="Fujisawa M."/>
            <person name="Namiki N."/>
            <person name="Mizuno H."/>
            <person name="Yamamoto K."/>
            <person name="Antonio B.A."/>
            <person name="Baba T."/>
            <person name="Sakata K."/>
            <person name="Nagamura Y."/>
            <person name="Aoki H."/>
            <person name="Arikawa K."/>
            <person name="Arita K."/>
            <person name="Bito T."/>
            <person name="Chiden Y."/>
            <person name="Fujitsuka N."/>
            <person name="Fukunaka R."/>
            <person name="Hamada M."/>
            <person name="Harada C."/>
            <person name="Hayashi A."/>
            <person name="Hijishita S."/>
            <person name="Honda M."/>
            <person name="Hosokawa S."/>
            <person name="Ichikawa Y."/>
            <person name="Idonuma A."/>
            <person name="Iijima M."/>
            <person name="Ikeda M."/>
            <person name="Ikeno M."/>
            <person name="Ito K."/>
            <person name="Ito S."/>
            <person name="Ito T."/>
            <person name="Ito Y."/>
            <person name="Ito Y."/>
            <person name="Iwabuchi A."/>
            <person name="Kamiya K."/>
            <person name="Karasawa W."/>
            <person name="Kurita K."/>
            <person name="Katagiri S."/>
            <person name="Kikuta A."/>
            <person name="Kobayashi H."/>
            <person name="Kobayashi N."/>
            <person name="Machita K."/>
            <person name="Maehara T."/>
            <person name="Masukawa M."/>
            <person name="Mizubayashi T."/>
            <person name="Mukai Y."/>
            <person name="Nagasaki H."/>
            <person name="Nagata Y."/>
            <person name="Naito S."/>
            <person name="Nakashima M."/>
            <person name="Nakama Y."/>
            <person name="Nakamichi Y."/>
            <person name="Nakamura M."/>
            <person name="Meguro A."/>
            <person name="Negishi M."/>
            <person name="Ohta I."/>
            <person name="Ohta T."/>
            <person name="Okamoto M."/>
            <person name="Ono N."/>
            <person name="Saji S."/>
            <person name="Sakaguchi M."/>
            <person name="Sakai K."/>
            <person name="Shibata M."/>
            <person name="Shimokawa T."/>
            <person name="Song J."/>
            <person name="Takazaki Y."/>
            <person name="Terasawa K."/>
            <person name="Tsugane M."/>
            <person name="Tsuji K."/>
            <person name="Ueda S."/>
            <person name="Waki K."/>
            <person name="Yamagata H."/>
            <person name="Yamamoto M."/>
            <person name="Yamamoto S."/>
            <person name="Yamane H."/>
            <person name="Yoshiki S."/>
            <person name="Yoshihara R."/>
            <person name="Yukawa K."/>
            <person name="Zhong H."/>
            <person name="Yano M."/>
            <person name="Yuan Q."/>
            <person name="Ouyang S."/>
            <person name="Liu J."/>
            <person name="Jones K.M."/>
            <person name="Gansberger K."/>
            <person name="Moffat K."/>
            <person name="Hill J."/>
            <person name="Bera J."/>
            <person name="Fadrosh D."/>
            <person name="Jin S."/>
            <person name="Johri S."/>
            <person name="Kim M."/>
            <person name="Overton L."/>
            <person name="Reardon M."/>
            <person name="Tsitrin T."/>
            <person name="Vuong H."/>
            <person name="Weaver B."/>
            <person name="Ciecko A."/>
            <person name="Tallon L."/>
            <person name="Jackson J."/>
            <person name="Pai G."/>
            <person name="Aken S.V."/>
            <person name="Utterback T."/>
            <person name="Reidmuller S."/>
            <person name="Feldblyum T."/>
            <person name="Hsiao J."/>
            <person name="Zismann V."/>
            <person name="Iobst S."/>
            <person name="de Vazeille A.R."/>
            <person name="Buell C.R."/>
            <person name="Ying K."/>
            <person name="Li Y."/>
            <person name="Lu T."/>
            <person name="Huang Y."/>
            <person name="Zhao Q."/>
            <person name="Feng Q."/>
            <person name="Zhang L."/>
            <person name="Zhu J."/>
            <person name="Weng Q."/>
            <person name="Mu J."/>
            <person name="Lu Y."/>
            <person name="Fan D."/>
            <person name="Liu Y."/>
            <person name="Guan J."/>
            <person name="Zhang Y."/>
            <person name="Yu S."/>
            <person name="Liu X."/>
            <person name="Zhang Y."/>
            <person name="Hong G."/>
            <person name="Han B."/>
            <person name="Choisne N."/>
            <person name="Demange N."/>
            <person name="Orjeda G."/>
            <person name="Samain S."/>
            <person name="Cattolico L."/>
            <person name="Pelletier E."/>
            <person name="Couloux A."/>
            <person name="Segurens B."/>
            <person name="Wincker P."/>
            <person name="D'Hont A."/>
            <person name="Scarpelli C."/>
            <person name="Weissenbach J."/>
            <person name="Salanoubat M."/>
            <person name="Quetier F."/>
            <person name="Yu Y."/>
            <person name="Kim H.R."/>
            <person name="Rambo T."/>
            <person name="Currie J."/>
            <person name="Collura K."/>
            <person name="Luo M."/>
            <person name="Yang T."/>
            <person name="Ammiraju J.S.S."/>
            <person name="Engler F."/>
            <person name="Soderlund C."/>
            <person name="Wing R.A."/>
            <person name="Palmer L.E."/>
            <person name="de la Bastide M."/>
            <person name="Spiegel L."/>
            <person name="Nascimento L."/>
            <person name="Zutavern T."/>
            <person name="O'Shaughnessy A."/>
            <person name="Dike S."/>
            <person name="Dedhia N."/>
            <person name="Preston R."/>
            <person name="Balija V."/>
            <person name="McCombie W.R."/>
            <person name="Chow T."/>
            <person name="Chen H."/>
            <person name="Chung M."/>
            <person name="Chen C."/>
            <person name="Shaw J."/>
            <person name="Wu H."/>
            <person name="Hsiao K."/>
            <person name="Chao Y."/>
            <person name="Chu M."/>
            <person name="Cheng C."/>
            <person name="Hour A."/>
            <person name="Lee P."/>
            <person name="Lin S."/>
            <person name="Lin Y."/>
            <person name="Liou J."/>
            <person name="Liu S."/>
            <person name="Hsing Y."/>
            <person name="Raghuvanshi S."/>
            <person name="Mohanty A."/>
            <person name="Bharti A.K."/>
            <person name="Gaur A."/>
            <person name="Gupta V."/>
            <person name="Kumar D."/>
            <person name="Ravi V."/>
            <person name="Vij S."/>
            <person name="Kapur A."/>
            <person name="Khurana P."/>
            <person name="Khurana P."/>
            <person name="Khurana J.P."/>
            <person name="Tyagi A.K."/>
            <person name="Gaikwad K."/>
            <person name="Singh A."/>
            <person name="Dalal V."/>
            <person name="Srivastava S."/>
            <person name="Dixit A."/>
            <person name="Pal A.K."/>
            <person name="Ghazi I.A."/>
            <person name="Yadav M."/>
            <person name="Pandit A."/>
            <person name="Bhargava A."/>
            <person name="Sureshbabu K."/>
            <person name="Batra K."/>
            <person name="Sharma T.R."/>
            <person name="Mohapatra T."/>
            <person name="Singh N.K."/>
            <person name="Messing J."/>
            <person name="Nelson A.B."/>
            <person name="Fuks G."/>
            <person name="Kavchok S."/>
            <person name="Keizer G."/>
            <person name="Linton E."/>
            <person name="Llaca V."/>
            <person name="Song R."/>
            <person name="Tanyolac B."/>
            <person name="Young S."/>
            <person name="Ho-Il K."/>
            <person name="Hahn J.H."/>
            <person name="Sangsakoo G."/>
            <person name="Vanavichit A."/>
            <person name="de Mattos Luiz.A.T."/>
            <person name="Zimmer P.D."/>
            <person name="Malone G."/>
            <person name="Dellagostin O."/>
            <person name="de Oliveira A.C."/>
            <person name="Bevan M."/>
            <person name="Bancroft I."/>
            <person name="Minx P."/>
            <person name="Cordum H."/>
            <person name="Wilson R."/>
            <person name="Cheng Z."/>
            <person name="Jin W."/>
            <person name="Jiang J."/>
            <person name="Leong S.A."/>
            <person name="Iwama H."/>
            <person name="Gojobori T."/>
            <person name="Itoh T."/>
            <person name="Niimura Y."/>
            <person name="Fujii Y."/>
            <person name="Habara T."/>
            <person name="Sakai H."/>
            <person name="Sato Y."/>
            <person name="Wilson G."/>
            <person name="Kumar K."/>
            <person name="McCouch S."/>
            <person name="Juretic N."/>
            <person name="Hoen D."/>
            <person name="Wright S."/>
            <person name="Bruskiewich R."/>
            <person name="Bureau T."/>
            <person name="Miyao A."/>
            <person name="Hirochika H."/>
            <person name="Nishikawa T."/>
            <person name="Kadowaki K."/>
            <person name="Sugiura M."/>
            <person name="Burr B."/>
            <person name="Sasaki T."/>
        </authorList>
    </citation>
    <scope>NUCLEOTIDE SEQUENCE [LARGE SCALE GENOMIC DNA]</scope>
    <source>
        <strain evidence="3">cv. Nipponbare</strain>
    </source>
</reference>
<feature type="compositionally biased region" description="Low complexity" evidence="1">
    <location>
        <begin position="103"/>
        <end position="116"/>
    </location>
</feature>
<organism evidence="2 3">
    <name type="scientific">Oryza sativa subsp. japonica</name>
    <name type="common">Rice</name>
    <dbReference type="NCBI Taxonomy" id="39947"/>
    <lineage>
        <taxon>Eukaryota</taxon>
        <taxon>Viridiplantae</taxon>
        <taxon>Streptophyta</taxon>
        <taxon>Embryophyta</taxon>
        <taxon>Tracheophyta</taxon>
        <taxon>Spermatophyta</taxon>
        <taxon>Magnoliopsida</taxon>
        <taxon>Liliopsida</taxon>
        <taxon>Poales</taxon>
        <taxon>Poaceae</taxon>
        <taxon>BOP clade</taxon>
        <taxon>Oryzoideae</taxon>
        <taxon>Oryzeae</taxon>
        <taxon>Oryzinae</taxon>
        <taxon>Oryza</taxon>
        <taxon>Oryza sativa</taxon>
    </lineage>
</organism>
<accession>A0A0N7KHJ6</accession>
<dbReference type="AlphaFoldDB" id="A0A0N7KHJ6"/>
<evidence type="ECO:0000313" key="2">
    <source>
        <dbReference type="EMBL" id="BAS85001.1"/>
    </source>
</evidence>
<name>A0A0N7KHJ6_ORYSJ</name>
<feature type="region of interest" description="Disordered" evidence="1">
    <location>
        <begin position="59"/>
        <end position="116"/>
    </location>
</feature>
<evidence type="ECO:0000313" key="3">
    <source>
        <dbReference type="Proteomes" id="UP000059680"/>
    </source>
</evidence>
<feature type="non-terminal residue" evidence="2">
    <location>
        <position position="116"/>
    </location>
</feature>
<reference evidence="2 3" key="2">
    <citation type="journal article" date="2013" name="Plant Cell Physiol.">
        <title>Rice Annotation Project Database (RAP-DB): an integrative and interactive database for rice genomics.</title>
        <authorList>
            <person name="Sakai H."/>
            <person name="Lee S.S."/>
            <person name="Tanaka T."/>
            <person name="Numa H."/>
            <person name="Kim J."/>
            <person name="Kawahara Y."/>
            <person name="Wakimoto H."/>
            <person name="Yang C.C."/>
            <person name="Iwamoto M."/>
            <person name="Abe T."/>
            <person name="Yamada Y."/>
            <person name="Muto A."/>
            <person name="Inokuchi H."/>
            <person name="Ikemura T."/>
            <person name="Matsumoto T."/>
            <person name="Sasaki T."/>
            <person name="Itoh T."/>
        </authorList>
    </citation>
    <scope>NUCLEOTIDE SEQUENCE [LARGE SCALE GENOMIC DNA]</scope>
    <source>
        <strain evidence="3">cv. Nipponbare</strain>
    </source>
</reference>
<dbReference type="InParanoid" id="A0A0N7KHJ6"/>
<gene>
    <name evidence="2" type="ordered locus">Os03g0572925</name>
    <name evidence="2" type="ORF">OSNPB_030572925</name>
</gene>
<proteinExistence type="predicted"/>
<reference evidence="2 3" key="3">
    <citation type="journal article" date="2013" name="Rice">
        <title>Improvement of the Oryza sativa Nipponbare reference genome using next generation sequence and optical map data.</title>
        <authorList>
            <person name="Kawahara Y."/>
            <person name="de la Bastide M."/>
            <person name="Hamilton J.P."/>
            <person name="Kanamori H."/>
            <person name="McCombie W.R."/>
            <person name="Ouyang S."/>
            <person name="Schwartz D.C."/>
            <person name="Tanaka T."/>
            <person name="Wu J."/>
            <person name="Zhou S."/>
            <person name="Childs K.L."/>
            <person name="Davidson R.M."/>
            <person name="Lin H."/>
            <person name="Quesada-Ocampo L."/>
            <person name="Vaillancourt B."/>
            <person name="Sakai H."/>
            <person name="Lee S.S."/>
            <person name="Kim J."/>
            <person name="Numa H."/>
            <person name="Itoh T."/>
            <person name="Buell C.R."/>
            <person name="Matsumoto T."/>
        </authorList>
    </citation>
    <scope>NUCLEOTIDE SEQUENCE [LARGE SCALE GENOMIC DNA]</scope>
    <source>
        <strain evidence="3">cv. Nipponbare</strain>
    </source>
</reference>
<protein>
    <submittedName>
        <fullName evidence="2">Os03g0572925 protein</fullName>
    </submittedName>
</protein>
<dbReference type="PaxDb" id="39947-A0A0N7KHJ6"/>
<feature type="compositionally biased region" description="Basic and acidic residues" evidence="1">
    <location>
        <begin position="72"/>
        <end position="89"/>
    </location>
</feature>
<dbReference type="Gramene" id="Os03t0572925-00">
    <property type="protein sequence ID" value="Os03t0572925-00"/>
    <property type="gene ID" value="Os03g0572925"/>
</dbReference>
<dbReference type="EMBL" id="AP014959">
    <property type="protein sequence ID" value="BAS85001.1"/>
    <property type="molecule type" value="Genomic_DNA"/>
</dbReference>
<evidence type="ECO:0000256" key="1">
    <source>
        <dbReference type="SAM" id="MobiDB-lite"/>
    </source>
</evidence>
<dbReference type="FunCoup" id="A0A0N7KHJ6">
    <property type="interactions" value="331"/>
</dbReference>